<evidence type="ECO:0000256" key="2">
    <source>
        <dbReference type="ARBA" id="ARBA00022679"/>
    </source>
</evidence>
<dbReference type="InterPro" id="IPR011009">
    <property type="entry name" value="Kinase-like_dom_sf"/>
</dbReference>
<dbReference type="Gene3D" id="2.130.10.10">
    <property type="entry name" value="YVTN repeat-like/Quinoprotein amine dehydrogenase"/>
    <property type="match status" value="2"/>
</dbReference>
<evidence type="ECO:0000313" key="11">
    <source>
        <dbReference type="Proteomes" id="UP001281761"/>
    </source>
</evidence>
<dbReference type="PANTHER" id="PTHR17583">
    <property type="entry name" value="PHOSPHOINOSITIDE 3-KINASE REGULATORY SUBUNIT 4"/>
    <property type="match status" value="1"/>
</dbReference>
<feature type="repeat" description="WD" evidence="7">
    <location>
        <begin position="1199"/>
        <end position="1235"/>
    </location>
</feature>
<evidence type="ECO:0000256" key="5">
    <source>
        <dbReference type="ARBA" id="ARBA00022777"/>
    </source>
</evidence>
<evidence type="ECO:0000256" key="7">
    <source>
        <dbReference type="PROSITE-ProRule" id="PRU00221"/>
    </source>
</evidence>
<keyword evidence="11" id="KW-1185">Reference proteome</keyword>
<keyword evidence="4" id="KW-0547">Nucleotide-binding</keyword>
<evidence type="ECO:0000256" key="8">
    <source>
        <dbReference type="SAM" id="MobiDB-lite"/>
    </source>
</evidence>
<dbReference type="InterPro" id="IPR036322">
    <property type="entry name" value="WD40_repeat_dom_sf"/>
</dbReference>
<evidence type="ECO:0000256" key="4">
    <source>
        <dbReference type="ARBA" id="ARBA00022741"/>
    </source>
</evidence>
<dbReference type="PANTHER" id="PTHR17583:SF0">
    <property type="entry name" value="PHOSPHOINOSITIDE 3-KINASE REGULATORY SUBUNIT 4"/>
    <property type="match status" value="1"/>
</dbReference>
<reference evidence="10 11" key="1">
    <citation type="journal article" date="2022" name="bioRxiv">
        <title>Genomics of Preaxostyla Flagellates Illuminates Evolutionary Transitions and the Path Towards Mitochondrial Loss.</title>
        <authorList>
            <person name="Novak L.V.F."/>
            <person name="Treitli S.C."/>
            <person name="Pyrih J."/>
            <person name="Halakuc P."/>
            <person name="Pipaliya S.V."/>
            <person name="Vacek V."/>
            <person name="Brzon O."/>
            <person name="Soukal P."/>
            <person name="Eme L."/>
            <person name="Dacks J.B."/>
            <person name="Karnkowska A."/>
            <person name="Elias M."/>
            <person name="Hampl V."/>
        </authorList>
    </citation>
    <scope>NUCLEOTIDE SEQUENCE [LARGE SCALE GENOMIC DNA]</scope>
    <source>
        <strain evidence="10">NAU3</strain>
        <tissue evidence="10">Gut</tissue>
    </source>
</reference>
<name>A0ABQ9Y4L4_9EUKA</name>
<keyword evidence="2 10" id="KW-0808">Transferase</keyword>
<dbReference type="Pfam" id="PF22956">
    <property type="entry name" value="VPS15-like_hel"/>
    <property type="match status" value="1"/>
</dbReference>
<protein>
    <recommendedName>
        <fullName evidence="1">non-specific serine/threonine protein kinase</fullName>
        <ecNumber evidence="1">2.7.11.1</ecNumber>
    </recommendedName>
</protein>
<dbReference type="PROSITE" id="PS50082">
    <property type="entry name" value="WD_REPEATS_2"/>
    <property type="match status" value="2"/>
</dbReference>
<feature type="compositionally biased region" description="Polar residues" evidence="8">
    <location>
        <begin position="419"/>
        <end position="434"/>
    </location>
</feature>
<evidence type="ECO:0000256" key="6">
    <source>
        <dbReference type="ARBA" id="ARBA00022840"/>
    </source>
</evidence>
<dbReference type="EC" id="2.7.11.1" evidence="1"/>
<comment type="caution">
    <text evidence="10">The sequence shown here is derived from an EMBL/GenBank/DDBJ whole genome shotgun (WGS) entry which is preliminary data.</text>
</comment>
<evidence type="ECO:0000259" key="9">
    <source>
        <dbReference type="Pfam" id="PF22956"/>
    </source>
</evidence>
<dbReference type="InterPro" id="IPR016024">
    <property type="entry name" value="ARM-type_fold"/>
</dbReference>
<dbReference type="SUPFAM" id="SSF56112">
    <property type="entry name" value="Protein kinase-like (PK-like)"/>
    <property type="match status" value="1"/>
</dbReference>
<keyword evidence="7" id="KW-0853">WD repeat</keyword>
<evidence type="ECO:0000256" key="3">
    <source>
        <dbReference type="ARBA" id="ARBA00022737"/>
    </source>
</evidence>
<dbReference type="SUPFAM" id="SSF50978">
    <property type="entry name" value="WD40 repeat-like"/>
    <property type="match status" value="1"/>
</dbReference>
<accession>A0ABQ9Y4L4</accession>
<dbReference type="InterPro" id="IPR055231">
    <property type="entry name" value="2AA_helical"/>
</dbReference>
<dbReference type="SUPFAM" id="SSF48371">
    <property type="entry name" value="ARM repeat"/>
    <property type="match status" value="1"/>
</dbReference>
<dbReference type="SMART" id="SM00320">
    <property type="entry name" value="WD40"/>
    <property type="match status" value="4"/>
</dbReference>
<proteinExistence type="predicted"/>
<dbReference type="PROSITE" id="PS50294">
    <property type="entry name" value="WD_REPEATS_REGION"/>
    <property type="match status" value="2"/>
</dbReference>
<dbReference type="InterPro" id="IPR045162">
    <property type="entry name" value="Vps15-like"/>
</dbReference>
<dbReference type="GO" id="GO:0004674">
    <property type="term" value="F:protein serine/threonine kinase activity"/>
    <property type="evidence" value="ECO:0007669"/>
    <property type="project" value="UniProtKB-EC"/>
</dbReference>
<dbReference type="Proteomes" id="UP001281761">
    <property type="component" value="Unassembled WGS sequence"/>
</dbReference>
<evidence type="ECO:0000256" key="1">
    <source>
        <dbReference type="ARBA" id="ARBA00012513"/>
    </source>
</evidence>
<keyword evidence="5" id="KW-0418">Kinase</keyword>
<organism evidence="10 11">
    <name type="scientific">Blattamonas nauphoetae</name>
    <dbReference type="NCBI Taxonomy" id="2049346"/>
    <lineage>
        <taxon>Eukaryota</taxon>
        <taxon>Metamonada</taxon>
        <taxon>Preaxostyla</taxon>
        <taxon>Oxymonadida</taxon>
        <taxon>Blattamonas</taxon>
    </lineage>
</organism>
<keyword evidence="6" id="KW-0067">ATP-binding</keyword>
<dbReference type="Pfam" id="PF00400">
    <property type="entry name" value="WD40"/>
    <property type="match status" value="1"/>
</dbReference>
<dbReference type="InterPro" id="IPR001680">
    <property type="entry name" value="WD40_rpt"/>
</dbReference>
<keyword evidence="3" id="KW-0677">Repeat</keyword>
<feature type="domain" description="Phosphatase 2A Regulatory Subunit A helical" evidence="9">
    <location>
        <begin position="906"/>
        <end position="989"/>
    </location>
</feature>
<evidence type="ECO:0000313" key="10">
    <source>
        <dbReference type="EMBL" id="KAK2958683.1"/>
    </source>
</evidence>
<dbReference type="Gene3D" id="1.10.510.10">
    <property type="entry name" value="Transferase(Phosphotransferase) domain 1"/>
    <property type="match status" value="1"/>
</dbReference>
<sequence length="1674" mass="186092">MSDHARHTNITKTLNVWNIAFKAYSTHNNLQFDPNIKQDGIEEINNCLGGGGFGQCTPLKVPTECSPPKTHSRNSRLCCRSTALPPVVTDPTNKFVPPTSSIREKMVFLSTTPSCSYTPSQWNLPWKHPFNQLFTHIMGLNSSSTLYRNAFFEWTPSKQILPEQACTISPERFYDGSEEELKMIREYSQHMPKLSQQTTAQSHSFDLQFAKEADVFSCGCVIAEIFTGYPLFTLSTLLQYKQGSYYPTDSLAQLPHDIAELVKSMIDPKPSNRLSIEGYLTMTVDDNPIFPPFFQKLHQIVSIPGKSELSSILGNLMTDESLGILFGVEKTANNFQASFSNQTDIDLKHPPYRESTPILDDLSQLIRESEVITTPEDIFVPDSSSTLAPHHFLQSLNRENELQSLINVVEKLDDRETQRANQENRVQPSSQSTSDHPHSIRWPIMSVAPRASSGLVCSCDTCAIAFSRKGSHSAPIDWLEWEKQSETQEADKGGRKQGLRIRDRIPIKQQSQDYISFTKQHTVSSLTKVSSPFSIVDSIQHFHCSRGFQTTINPNHTVSDVISSLQQSNKPEGNSLLPPNHPEYLIYIIILRSLFVTVNNLQLQRYGLNLVCALSPFLDDESILQYVAPALIYLINNSPSQTIYNTSFSTLCYVLSLIRKEVPGQIHFFVDNVFPNILPSLETQGAQQGQLKGTTILSEGDRKATKIRWEGRHDVPLCIEDDKPPASRFVFSTNYAALASHFSHLVVAAMRFSTFYEMDLEYHRHRELLAESITTSIAVLVRLNATTRFIFLQSPQTLHIFPTLSFNENLRSVLLSLIDINEWPIRVSLLQPLLALARTNQNAAIEIVGRIRSRLSNHFEPIEFVLQRDIALLSDIAMLLPAGDSEYDSECDQTICGRRENSLLTALVDCVDDVVWFVIHPNAWIRNEAVLFITRVATALGEIDSLLELQPSVIPFLDPLMGVTVPLDDLRLLSSALIQPISRFAYRTVLECLIEEFRNDQTSTHPVRLALSPAPSSYILKSHHQTITSEQKSDKVKLEDSIERAFRNSFGDACLDFLFTSTPPMCDPDTSSLCLSMAFEQAQQILSDNRTHRRPALLSKLSSPVTQNDLILLFLFRDRLYHNALASKDISKDLLSTQHEYSALSEKSLIPVRNEPSQLTTSTLISTPIGMIPAPTGTSPNAHIATPEWALKLRQVQFLNEHSQGITSLSKSHAGNNNLFISCASDGFVRLWDLSLMRRGEESHQSLMAYKMASSFNAPNQSLLYNDKKQVEEPSTKYHATLLPDGTTFCYGTSTASTHSPGVLSFVDIQSGVELLKQLATDSIASSETDLLHAQPYSLLLSTGTRQSIFPSFPVLYNGVSCVKSFLINQSPMVVYANTNGYIHVIDPRVAETVWVVHMPSACGRVTSLDVDPNSLYFVAGTSMGRISLVDIRFGVPLHQTLSENSSPITDIVSTVSSTPFPSLSMAQLHPSFSAARPSQTGYPLVWAATGLNRAIALSPSEGLGICGSVGASAQTTAQISVTTPAPSQGKMVGHSADSYNLIPEPSIRALVAPTGVNCLITAGSDKIIRHWNWSNDGRNVSCTRITRRLANCSVTNESTGMTSHIVEYDNNFNSSLLDDQANLQGYSKQDLQLLEEEDWSNHKDCITSMILINDRLVSGGRDGSIIVWGSDLP</sequence>
<dbReference type="InterPro" id="IPR015943">
    <property type="entry name" value="WD40/YVTN_repeat-like_dom_sf"/>
</dbReference>
<dbReference type="EMBL" id="JARBJD010000036">
    <property type="protein sequence ID" value="KAK2958683.1"/>
    <property type="molecule type" value="Genomic_DNA"/>
</dbReference>
<gene>
    <name evidence="10" type="ORF">BLNAU_6452</name>
</gene>
<feature type="region of interest" description="Disordered" evidence="8">
    <location>
        <begin position="416"/>
        <end position="439"/>
    </location>
</feature>
<feature type="repeat" description="WD" evidence="7">
    <location>
        <begin position="1640"/>
        <end position="1674"/>
    </location>
</feature>